<evidence type="ECO:0000313" key="2">
    <source>
        <dbReference type="Proteomes" id="UP000770717"/>
    </source>
</evidence>
<dbReference type="SUPFAM" id="SSF52540">
    <property type="entry name" value="P-loop containing nucleoside triphosphate hydrolases"/>
    <property type="match status" value="1"/>
</dbReference>
<evidence type="ECO:0000313" key="1">
    <source>
        <dbReference type="EMBL" id="KAG9468864.1"/>
    </source>
</evidence>
<organism evidence="1 2">
    <name type="scientific">Eleutherodactylus coqui</name>
    <name type="common">Puerto Rican coqui</name>
    <dbReference type="NCBI Taxonomy" id="57060"/>
    <lineage>
        <taxon>Eukaryota</taxon>
        <taxon>Metazoa</taxon>
        <taxon>Chordata</taxon>
        <taxon>Craniata</taxon>
        <taxon>Vertebrata</taxon>
        <taxon>Euteleostomi</taxon>
        <taxon>Amphibia</taxon>
        <taxon>Batrachia</taxon>
        <taxon>Anura</taxon>
        <taxon>Neobatrachia</taxon>
        <taxon>Hyloidea</taxon>
        <taxon>Eleutherodactylidae</taxon>
        <taxon>Eleutherodactylinae</taxon>
        <taxon>Eleutherodactylus</taxon>
        <taxon>Eleutherodactylus</taxon>
    </lineage>
</organism>
<dbReference type="InterPro" id="IPR027417">
    <property type="entry name" value="P-loop_NTPase"/>
</dbReference>
<dbReference type="EMBL" id="WNTK01000711">
    <property type="protein sequence ID" value="KAG9468864.1"/>
    <property type="molecule type" value="Genomic_DNA"/>
</dbReference>
<dbReference type="AlphaFoldDB" id="A0A8J6EGN6"/>
<dbReference type="OrthoDB" id="9903203at2759"/>
<evidence type="ECO:0008006" key="3">
    <source>
        <dbReference type="Google" id="ProtNLM"/>
    </source>
</evidence>
<proteinExistence type="predicted"/>
<keyword evidence="2" id="KW-1185">Reference proteome</keyword>
<accession>A0A8J6EGN6</accession>
<gene>
    <name evidence="1" type="ORF">GDO78_021808</name>
</gene>
<name>A0A8J6EGN6_ELECQ</name>
<protein>
    <recommendedName>
        <fullName evidence="3">G domain-containing protein</fullName>
    </recommendedName>
</protein>
<comment type="caution">
    <text evidence="1">The sequence shown here is derived from an EMBL/GenBank/DDBJ whole genome shotgun (WGS) entry which is preliminary data.</text>
</comment>
<reference evidence="1" key="1">
    <citation type="thesis" date="2020" institute="ProQuest LLC" country="789 East Eisenhower Parkway, Ann Arbor, MI, USA">
        <title>Comparative Genomics and Chromosome Evolution.</title>
        <authorList>
            <person name="Mudd A.B."/>
        </authorList>
    </citation>
    <scope>NUCLEOTIDE SEQUENCE</scope>
    <source>
        <strain evidence="1">HN-11 Male</strain>
        <tissue evidence="1">Kidney and liver</tissue>
    </source>
</reference>
<sequence length="178" mass="20502">MDNAELRKYILNFSLGDGPHGNQGYNRVLLQLFGYAGHGKSSFINSCKYIIDDREEFIEHAEPENIQSKGGKTMIRKAYDLTQNITIVDNRGFCTMKSFERAEMYAQLGNFIPIGEEVIWTDNYTSMMNKLEDAELNLNYPDFIVPILIYSADYDLKDPQREELKTFLENCVIMTGKI</sequence>
<dbReference type="Proteomes" id="UP000770717">
    <property type="component" value="Unassembled WGS sequence"/>
</dbReference>